<keyword evidence="2" id="KW-1133">Transmembrane helix</keyword>
<evidence type="ECO:0000313" key="3">
    <source>
        <dbReference type="EMBL" id="MFC7382304.1"/>
    </source>
</evidence>
<dbReference type="EMBL" id="JBHTCG010000004">
    <property type="protein sequence ID" value="MFC7382304.1"/>
    <property type="molecule type" value="Genomic_DNA"/>
</dbReference>
<evidence type="ECO:0000313" key="4">
    <source>
        <dbReference type="Proteomes" id="UP001596496"/>
    </source>
</evidence>
<reference evidence="4" key="1">
    <citation type="journal article" date="2019" name="Int. J. Syst. Evol. Microbiol.">
        <title>The Global Catalogue of Microorganisms (GCM) 10K type strain sequencing project: providing services to taxonomists for standard genome sequencing and annotation.</title>
        <authorList>
            <consortium name="The Broad Institute Genomics Platform"/>
            <consortium name="The Broad Institute Genome Sequencing Center for Infectious Disease"/>
            <person name="Wu L."/>
            <person name="Ma J."/>
        </authorList>
    </citation>
    <scope>NUCLEOTIDE SEQUENCE [LARGE SCALE GENOMIC DNA]</scope>
    <source>
        <strain evidence="4">CECT 7649</strain>
    </source>
</reference>
<dbReference type="Proteomes" id="UP001596496">
    <property type="component" value="Unassembled WGS sequence"/>
</dbReference>
<organism evidence="3 4">
    <name type="scientific">Sphaerisporangium rhizosphaerae</name>
    <dbReference type="NCBI Taxonomy" id="2269375"/>
    <lineage>
        <taxon>Bacteria</taxon>
        <taxon>Bacillati</taxon>
        <taxon>Actinomycetota</taxon>
        <taxon>Actinomycetes</taxon>
        <taxon>Streptosporangiales</taxon>
        <taxon>Streptosporangiaceae</taxon>
        <taxon>Sphaerisporangium</taxon>
    </lineage>
</organism>
<sequence>MNRPDGTSPDARTEPGDSSLAATTGPDGVSSLAAMAGPGGASSGAVHGRDDASRAGSGRWRWAGYGAGGALVVVGLAGLAADAHHTDPLGWALWFGGLVAAHDGVLAPLVAAVAVLTGAVREPYRFWVRAALAVAGVLGLLALPMVLGIGRRADNPSLLPLDYGRNLLLVLAVVAVAAAAAMAAAWLRARRTGRARLSRRRRTH</sequence>
<protein>
    <submittedName>
        <fullName evidence="3">Uncharacterized protein</fullName>
    </submittedName>
</protein>
<dbReference type="RefSeq" id="WP_380825510.1">
    <property type="nucleotide sequence ID" value="NZ_JBHTCG010000004.1"/>
</dbReference>
<feature type="transmembrane region" description="Helical" evidence="2">
    <location>
        <begin position="167"/>
        <end position="187"/>
    </location>
</feature>
<keyword evidence="2" id="KW-0472">Membrane</keyword>
<evidence type="ECO:0000256" key="1">
    <source>
        <dbReference type="SAM" id="MobiDB-lite"/>
    </source>
</evidence>
<evidence type="ECO:0000256" key="2">
    <source>
        <dbReference type="SAM" id="Phobius"/>
    </source>
</evidence>
<name>A0ABW2P0S9_9ACTN</name>
<proteinExistence type="predicted"/>
<comment type="caution">
    <text evidence="3">The sequence shown here is derived from an EMBL/GenBank/DDBJ whole genome shotgun (WGS) entry which is preliminary data.</text>
</comment>
<feature type="transmembrane region" description="Helical" evidence="2">
    <location>
        <begin position="126"/>
        <end position="147"/>
    </location>
</feature>
<feature type="transmembrane region" description="Helical" evidence="2">
    <location>
        <begin position="62"/>
        <end position="81"/>
    </location>
</feature>
<accession>A0ABW2P0S9</accession>
<gene>
    <name evidence="3" type="ORF">ACFQSB_08825</name>
</gene>
<keyword evidence="4" id="KW-1185">Reference proteome</keyword>
<feature type="region of interest" description="Disordered" evidence="1">
    <location>
        <begin position="1"/>
        <end position="52"/>
    </location>
</feature>
<keyword evidence="2" id="KW-0812">Transmembrane</keyword>
<feature type="transmembrane region" description="Helical" evidence="2">
    <location>
        <begin position="93"/>
        <end position="119"/>
    </location>
</feature>